<accession>A0A2W5T5G6</accession>
<dbReference type="AlphaFoldDB" id="A0A2W5T5G6"/>
<protein>
    <submittedName>
        <fullName evidence="3">Uncharacterized protein</fullName>
    </submittedName>
</protein>
<sequence length="196" mass="21379">MNRSLLVLSLLVSFVAGAAEPAPKLKGSKQDKAPRLDLGVPAFNEIPKDQKLETATPKDKQQTSPTSTRVDERYTLVRVVHGKAFTRGPDGAKASTPYPQVNATSNPNTTERFSSVIRVKSPARKNTRIEVVILDQRGDTVMDAQGELRFASADETEWQVDWEPTGFRAPGDWQVLVRVGGTPLGTTPLKVVASQN</sequence>
<feature type="chain" id="PRO_5016152970" evidence="2">
    <location>
        <begin position="19"/>
        <end position="196"/>
    </location>
</feature>
<evidence type="ECO:0000313" key="3">
    <source>
        <dbReference type="EMBL" id="PZR10739.1"/>
    </source>
</evidence>
<feature type="compositionally biased region" description="Polar residues" evidence="1">
    <location>
        <begin position="97"/>
        <end position="108"/>
    </location>
</feature>
<feature type="signal peptide" evidence="2">
    <location>
        <begin position="1"/>
        <end position="18"/>
    </location>
</feature>
<keyword evidence="2" id="KW-0732">Signal</keyword>
<dbReference type="InterPro" id="IPR054221">
    <property type="entry name" value="DUF6941"/>
</dbReference>
<dbReference type="EMBL" id="QFQP01000016">
    <property type="protein sequence ID" value="PZR10739.1"/>
    <property type="molecule type" value="Genomic_DNA"/>
</dbReference>
<evidence type="ECO:0000256" key="1">
    <source>
        <dbReference type="SAM" id="MobiDB-lite"/>
    </source>
</evidence>
<evidence type="ECO:0000313" key="4">
    <source>
        <dbReference type="Proteomes" id="UP000249061"/>
    </source>
</evidence>
<evidence type="ECO:0000256" key="2">
    <source>
        <dbReference type="SAM" id="SignalP"/>
    </source>
</evidence>
<name>A0A2W5T5G6_9BACT</name>
<gene>
    <name evidence="3" type="ORF">DI536_18835</name>
</gene>
<feature type="region of interest" description="Disordered" evidence="1">
    <location>
        <begin position="86"/>
        <end position="108"/>
    </location>
</feature>
<proteinExistence type="predicted"/>
<reference evidence="3 4" key="1">
    <citation type="submission" date="2017-08" db="EMBL/GenBank/DDBJ databases">
        <title>Infants hospitalized years apart are colonized by the same room-sourced microbial strains.</title>
        <authorList>
            <person name="Brooks B."/>
            <person name="Olm M.R."/>
            <person name="Firek B.A."/>
            <person name="Baker R."/>
            <person name="Thomas B.C."/>
            <person name="Morowitz M.J."/>
            <person name="Banfield J.F."/>
        </authorList>
    </citation>
    <scope>NUCLEOTIDE SEQUENCE [LARGE SCALE GENOMIC DNA]</scope>
    <source>
        <strain evidence="3">S2_003_000_R2_14</strain>
    </source>
</reference>
<dbReference type="Proteomes" id="UP000249061">
    <property type="component" value="Unassembled WGS sequence"/>
</dbReference>
<feature type="region of interest" description="Disordered" evidence="1">
    <location>
        <begin position="22"/>
        <end position="71"/>
    </location>
</feature>
<comment type="caution">
    <text evidence="3">The sequence shown here is derived from an EMBL/GenBank/DDBJ whole genome shotgun (WGS) entry which is preliminary data.</text>
</comment>
<organism evidence="3 4">
    <name type="scientific">Archangium gephyra</name>
    <dbReference type="NCBI Taxonomy" id="48"/>
    <lineage>
        <taxon>Bacteria</taxon>
        <taxon>Pseudomonadati</taxon>
        <taxon>Myxococcota</taxon>
        <taxon>Myxococcia</taxon>
        <taxon>Myxococcales</taxon>
        <taxon>Cystobacterineae</taxon>
        <taxon>Archangiaceae</taxon>
        <taxon>Archangium</taxon>
    </lineage>
</organism>
<dbReference type="Pfam" id="PF22091">
    <property type="entry name" value="DUF6941"/>
    <property type="match status" value="1"/>
</dbReference>
<feature type="compositionally biased region" description="Basic and acidic residues" evidence="1">
    <location>
        <begin position="46"/>
        <end position="61"/>
    </location>
</feature>